<feature type="transmembrane region" description="Helical" evidence="2">
    <location>
        <begin position="147"/>
        <end position="169"/>
    </location>
</feature>
<evidence type="ECO:0000313" key="4">
    <source>
        <dbReference type="Proteomes" id="UP000188268"/>
    </source>
</evidence>
<keyword evidence="2" id="KW-0472">Membrane</keyword>
<feature type="transmembrane region" description="Helical" evidence="2">
    <location>
        <begin position="57"/>
        <end position="77"/>
    </location>
</feature>
<dbReference type="GO" id="GO:0003743">
    <property type="term" value="F:translation initiation factor activity"/>
    <property type="evidence" value="ECO:0007669"/>
    <property type="project" value="UniProtKB-KW"/>
</dbReference>
<dbReference type="PANTHER" id="PTHR14005">
    <property type="entry name" value="EUKARYOTIC TRANSLATION INITIATION FACTOR 3, THETA SUBUNIT"/>
    <property type="match status" value="1"/>
</dbReference>
<keyword evidence="2" id="KW-0812">Transmembrane</keyword>
<reference evidence="3 4" key="1">
    <citation type="submission" date="2013-09" db="EMBL/GenBank/DDBJ databases">
        <title>Corchorus capsularis genome sequencing.</title>
        <authorList>
            <person name="Alam M."/>
            <person name="Haque M.S."/>
            <person name="Islam M.S."/>
            <person name="Emdad E.M."/>
            <person name="Islam M.M."/>
            <person name="Ahmed B."/>
            <person name="Halim A."/>
            <person name="Hossen Q.M.M."/>
            <person name="Hossain M.Z."/>
            <person name="Ahmed R."/>
            <person name="Khan M.M."/>
            <person name="Islam R."/>
            <person name="Rashid M.M."/>
            <person name="Khan S.A."/>
            <person name="Rahman M.S."/>
            <person name="Alam M."/>
        </authorList>
    </citation>
    <scope>NUCLEOTIDE SEQUENCE [LARGE SCALE GENOMIC DNA]</scope>
    <source>
        <strain evidence="4">cv. CVL-1</strain>
        <tissue evidence="3">Whole seedling</tissue>
    </source>
</reference>
<dbReference type="GO" id="GO:0071540">
    <property type="term" value="C:eukaryotic translation initiation factor 3 complex, eIF3e"/>
    <property type="evidence" value="ECO:0007669"/>
    <property type="project" value="TreeGrafter"/>
</dbReference>
<dbReference type="EMBL" id="AWWV01008279">
    <property type="protein sequence ID" value="OMO91773.1"/>
    <property type="molecule type" value="Genomic_DNA"/>
</dbReference>
<dbReference type="OrthoDB" id="1712720at2759"/>
<protein>
    <submittedName>
        <fullName evidence="3">Eukaryotic translation initiation factor 3 subunit A</fullName>
    </submittedName>
</protein>
<keyword evidence="1" id="KW-0175">Coiled coil</keyword>
<evidence type="ECO:0000256" key="1">
    <source>
        <dbReference type="SAM" id="Coils"/>
    </source>
</evidence>
<dbReference type="InterPro" id="IPR027512">
    <property type="entry name" value="EIF3A"/>
</dbReference>
<dbReference type="PANTHER" id="PTHR14005:SF0">
    <property type="entry name" value="EUKARYOTIC TRANSLATION INITIATION FACTOR 3 SUBUNIT A"/>
    <property type="match status" value="1"/>
</dbReference>
<sequence>MSNYEARVRNLMDSFSEYRNVQYGEEKKLRDAVVRLLIISILIVQYCSSMAESLCARNIVTVTIGALLVLGFIWVAVDFANLIRSVSATLEKYQPKLRTLLSNIDDLEKDLGKDTESDSGRTSFAGGMLTALKGSVKWSRFFDRGYGVAYGLFLVSITAAMVMLGILIIQNIRANCPCGPRQSVGKGFESHSLRSHLTSEARGIRYPPANDVLLEFRNIVDKDRMRLLDRELSEMELEVESKKQMFQKKTEEAEKKGLAALFQQLRPERIQKEMEEQELEEAWIVLQQNEKHLKRWINKVLSDGEKLMQQTLVENVMIKQLKESQEQEKRLQKVANTMDHLERDKREEAAPLIENAFQQRLVEEKALHEHDQQLEVELSRQPHDGNLRDKNWLSRMLEIKERVRSWRQARFDRWRMAREERIKQIMSRKQDRDIKGRKFSI</sequence>
<dbReference type="Gramene" id="OMO91773">
    <property type="protein sequence ID" value="OMO91773"/>
    <property type="gene ID" value="CCACVL1_07023"/>
</dbReference>
<dbReference type="GO" id="GO:0071541">
    <property type="term" value="C:eukaryotic translation initiation factor 3 complex, eIF3m"/>
    <property type="evidence" value="ECO:0007669"/>
    <property type="project" value="TreeGrafter"/>
</dbReference>
<comment type="caution">
    <text evidence="3">The sequence shown here is derived from an EMBL/GenBank/DDBJ whole genome shotgun (WGS) entry which is preliminary data.</text>
</comment>
<feature type="coiled-coil region" evidence="1">
    <location>
        <begin position="225"/>
        <end position="252"/>
    </location>
</feature>
<dbReference type="GO" id="GO:0001732">
    <property type="term" value="P:formation of cytoplasmic translation initiation complex"/>
    <property type="evidence" value="ECO:0007669"/>
    <property type="project" value="TreeGrafter"/>
</dbReference>
<gene>
    <name evidence="3" type="ORF">CCACVL1_07023</name>
</gene>
<evidence type="ECO:0000256" key="2">
    <source>
        <dbReference type="SAM" id="Phobius"/>
    </source>
</evidence>
<evidence type="ECO:0000313" key="3">
    <source>
        <dbReference type="EMBL" id="OMO91773.1"/>
    </source>
</evidence>
<dbReference type="STRING" id="210143.A0A1R3JAA7"/>
<dbReference type="GO" id="GO:0043614">
    <property type="term" value="C:multi-eIF complex"/>
    <property type="evidence" value="ECO:0007669"/>
    <property type="project" value="TreeGrafter"/>
</dbReference>
<keyword evidence="3" id="KW-0648">Protein biosynthesis</keyword>
<dbReference type="Proteomes" id="UP000188268">
    <property type="component" value="Unassembled WGS sequence"/>
</dbReference>
<keyword evidence="2" id="KW-1133">Transmembrane helix</keyword>
<dbReference type="GO" id="GO:0002188">
    <property type="term" value="P:translation reinitiation"/>
    <property type="evidence" value="ECO:0007669"/>
    <property type="project" value="TreeGrafter"/>
</dbReference>
<dbReference type="GO" id="GO:0003729">
    <property type="term" value="F:mRNA binding"/>
    <property type="evidence" value="ECO:0007669"/>
    <property type="project" value="TreeGrafter"/>
</dbReference>
<keyword evidence="4" id="KW-1185">Reference proteome</keyword>
<name>A0A1R3JAA7_COCAP</name>
<accession>A0A1R3JAA7</accession>
<keyword evidence="3" id="KW-0396">Initiation factor</keyword>
<dbReference type="AlphaFoldDB" id="A0A1R3JAA7"/>
<organism evidence="3 4">
    <name type="scientific">Corchorus capsularis</name>
    <name type="common">Jute</name>
    <dbReference type="NCBI Taxonomy" id="210143"/>
    <lineage>
        <taxon>Eukaryota</taxon>
        <taxon>Viridiplantae</taxon>
        <taxon>Streptophyta</taxon>
        <taxon>Embryophyta</taxon>
        <taxon>Tracheophyta</taxon>
        <taxon>Spermatophyta</taxon>
        <taxon>Magnoliopsida</taxon>
        <taxon>eudicotyledons</taxon>
        <taxon>Gunneridae</taxon>
        <taxon>Pentapetalae</taxon>
        <taxon>rosids</taxon>
        <taxon>malvids</taxon>
        <taxon>Malvales</taxon>
        <taxon>Malvaceae</taxon>
        <taxon>Grewioideae</taxon>
        <taxon>Apeibeae</taxon>
        <taxon>Corchorus</taxon>
    </lineage>
</organism>
<proteinExistence type="predicted"/>
<feature type="transmembrane region" description="Helical" evidence="2">
    <location>
        <begin position="32"/>
        <end position="51"/>
    </location>
</feature>